<keyword evidence="2" id="KW-0547">Nucleotide-binding</keyword>
<dbReference type="InterPro" id="IPR040198">
    <property type="entry name" value="Fido_containing"/>
</dbReference>
<feature type="domain" description="Fido" evidence="4">
    <location>
        <begin position="82"/>
        <end position="225"/>
    </location>
</feature>
<dbReference type="PANTHER" id="PTHR13504:SF38">
    <property type="entry name" value="FIDO DOMAIN-CONTAINING PROTEIN"/>
    <property type="match status" value="1"/>
</dbReference>
<dbReference type="KEGG" id="ehn:H9Q80_09340"/>
<gene>
    <name evidence="5" type="ORF">H9Q80_09340</name>
</gene>
<dbReference type="SUPFAM" id="SSF140931">
    <property type="entry name" value="Fic-like"/>
    <property type="match status" value="1"/>
</dbReference>
<protein>
    <submittedName>
        <fullName evidence="5">Fic family protein</fullName>
    </submittedName>
</protein>
<dbReference type="PANTHER" id="PTHR13504">
    <property type="entry name" value="FIDO DOMAIN-CONTAINING PROTEIN DDB_G0283145"/>
    <property type="match status" value="1"/>
</dbReference>
<dbReference type="InterPro" id="IPR003812">
    <property type="entry name" value="Fido"/>
</dbReference>
<reference evidence="5 6" key="1">
    <citation type="submission" date="2020-08" db="EMBL/GenBank/DDBJ databases">
        <authorList>
            <person name="Liu C."/>
            <person name="Sun Q."/>
        </authorList>
    </citation>
    <scope>NUCLEOTIDE SEQUENCE [LARGE SCALE GENOMIC DNA]</scope>
    <source>
        <strain evidence="5 6">NSJ-61</strain>
    </source>
</reference>
<dbReference type="RefSeq" id="WP_117454831.1">
    <property type="nucleotide sequence ID" value="NZ_CP060636.1"/>
</dbReference>
<sequence>MYRLKLDTQEEMDKQLYEFKILFAYHSNKIENEKVNLDITREIFEKGSVTGYTGDLKTLFEIENQVHCFEYLKQFIIKKYPMDISFIKEVHYKLTKGTYDDRRYHINNERPGEFKKHDYVTGVYEVGSYPENVEVDLQDLLNEVNEYQGDDFFTVGVYFHAMFENIHAFANGNGRVGRSLMNYYFMIHEIAPVIIYDEDKKQYYQALEAFDQNDTLKPLKQLILQQQKKTWERNIGERPKLHKFI</sequence>
<accession>A0A7G9GTI3</accession>
<dbReference type="EMBL" id="CP060636">
    <property type="protein sequence ID" value="QNM14115.1"/>
    <property type="molecule type" value="Genomic_DNA"/>
</dbReference>
<name>A0A7G9GTI3_9FIRM</name>
<dbReference type="Gene3D" id="1.10.3290.10">
    <property type="entry name" value="Fido-like domain"/>
    <property type="match status" value="1"/>
</dbReference>
<feature type="binding site" evidence="2">
    <location>
        <begin position="203"/>
        <end position="204"/>
    </location>
    <ligand>
        <name>ATP</name>
        <dbReference type="ChEBI" id="CHEBI:30616"/>
    </ligand>
</feature>
<evidence type="ECO:0000313" key="5">
    <source>
        <dbReference type="EMBL" id="QNM14115.1"/>
    </source>
</evidence>
<keyword evidence="2" id="KW-0067">ATP-binding</keyword>
<feature type="site" description="Important for autoinhibition of adenylyltransferase activity" evidence="3">
    <location>
        <position position="31"/>
    </location>
</feature>
<dbReference type="Proteomes" id="UP000515856">
    <property type="component" value="Chromosome"/>
</dbReference>
<dbReference type="InterPro" id="IPR036597">
    <property type="entry name" value="Fido-like_dom_sf"/>
</dbReference>
<dbReference type="GO" id="GO:0005524">
    <property type="term" value="F:ATP binding"/>
    <property type="evidence" value="ECO:0007669"/>
    <property type="project" value="UniProtKB-KW"/>
</dbReference>
<evidence type="ECO:0000259" key="4">
    <source>
        <dbReference type="PROSITE" id="PS51459"/>
    </source>
</evidence>
<evidence type="ECO:0000256" key="1">
    <source>
        <dbReference type="PIRSR" id="PIRSR640198-1"/>
    </source>
</evidence>
<evidence type="ECO:0000313" key="6">
    <source>
        <dbReference type="Proteomes" id="UP000515856"/>
    </source>
</evidence>
<keyword evidence="6" id="KW-1185">Reference proteome</keyword>
<organism evidence="5 6">
    <name type="scientific">[Eubacterium] hominis</name>
    <dbReference type="NCBI Taxonomy" id="2764325"/>
    <lineage>
        <taxon>Bacteria</taxon>
        <taxon>Bacillati</taxon>
        <taxon>Bacillota</taxon>
        <taxon>Erysipelotrichia</taxon>
        <taxon>Erysipelotrichales</taxon>
        <taxon>Erysipelotrichaceae</taxon>
        <taxon>Amedibacillus</taxon>
    </lineage>
</organism>
<proteinExistence type="predicted"/>
<evidence type="ECO:0000256" key="2">
    <source>
        <dbReference type="PIRSR" id="PIRSR640198-2"/>
    </source>
</evidence>
<dbReference type="AlphaFoldDB" id="A0A7G9GTI3"/>
<feature type="active site" evidence="1">
    <location>
        <position position="167"/>
    </location>
</feature>
<evidence type="ECO:0000256" key="3">
    <source>
        <dbReference type="PIRSR" id="PIRSR640198-3"/>
    </source>
</evidence>
<dbReference type="PROSITE" id="PS51459">
    <property type="entry name" value="FIDO"/>
    <property type="match status" value="1"/>
</dbReference>
<dbReference type="Pfam" id="PF02661">
    <property type="entry name" value="Fic"/>
    <property type="match status" value="1"/>
</dbReference>